<proteinExistence type="predicted"/>
<dbReference type="OrthoDB" id="5464992at2"/>
<dbReference type="RefSeq" id="WP_060326152.1">
    <property type="nucleotide sequence ID" value="NZ_LPIU01000033.1"/>
</dbReference>
<name>A0A107FVT7_9BURK</name>
<accession>A0A107FVT7</accession>
<evidence type="ECO:0000313" key="2">
    <source>
        <dbReference type="EMBL" id="KWD98269.1"/>
    </source>
</evidence>
<evidence type="ECO:0008006" key="4">
    <source>
        <dbReference type="Google" id="ProtNLM"/>
    </source>
</evidence>
<comment type="caution">
    <text evidence="2">The sequence shown here is derived from an EMBL/GenBank/DDBJ whole genome shotgun (WGS) entry which is preliminary data.</text>
</comment>
<reference evidence="2 3" key="1">
    <citation type="submission" date="2015-11" db="EMBL/GenBank/DDBJ databases">
        <title>Expanding the genomic diversity of Burkholderia species for the development of highly accurate diagnostics.</title>
        <authorList>
            <person name="Sahl J."/>
            <person name="Keim P."/>
            <person name="Wagner D."/>
        </authorList>
    </citation>
    <scope>NUCLEOTIDE SEQUENCE [LARGE SCALE GENOMIC DNA]</scope>
    <source>
        <strain evidence="2 3">MSMB2167WGS</strain>
    </source>
</reference>
<sequence length="175" mass="19463">MLENLKQLHDAIEQGLRIKLPAMKRIEAYPRLGQKIETPLIAIELSEFEPGHDDGTDDVPLIARMQARVVFDPIDDGAEMAVREVAARVAKAVHMQTWDLPITPGKVVQVAEDPFRPQLDTYCVWLVEWTHEFGLGMALGEIPDGPTIRWGVDPDVGPGSEGQYWDPADEREAGA</sequence>
<dbReference type="Proteomes" id="UP000062998">
    <property type="component" value="Unassembled WGS sequence"/>
</dbReference>
<gene>
    <name evidence="2" type="ORF">WL73_20100</name>
</gene>
<evidence type="ECO:0000256" key="1">
    <source>
        <dbReference type="SAM" id="MobiDB-lite"/>
    </source>
</evidence>
<dbReference type="EMBL" id="LPIX01000076">
    <property type="protein sequence ID" value="KWD98269.1"/>
    <property type="molecule type" value="Genomic_DNA"/>
</dbReference>
<dbReference type="AlphaFoldDB" id="A0A107FVT7"/>
<protein>
    <recommendedName>
        <fullName evidence="4">Phage protein</fullName>
    </recommendedName>
</protein>
<evidence type="ECO:0000313" key="3">
    <source>
        <dbReference type="Proteomes" id="UP000062998"/>
    </source>
</evidence>
<feature type="region of interest" description="Disordered" evidence="1">
    <location>
        <begin position="152"/>
        <end position="175"/>
    </location>
</feature>
<organism evidence="2 3">
    <name type="scientific">Burkholderia ubonensis</name>
    <dbReference type="NCBI Taxonomy" id="101571"/>
    <lineage>
        <taxon>Bacteria</taxon>
        <taxon>Pseudomonadati</taxon>
        <taxon>Pseudomonadota</taxon>
        <taxon>Betaproteobacteria</taxon>
        <taxon>Burkholderiales</taxon>
        <taxon>Burkholderiaceae</taxon>
        <taxon>Burkholderia</taxon>
        <taxon>Burkholderia cepacia complex</taxon>
    </lineage>
</organism>